<evidence type="ECO:0000256" key="3">
    <source>
        <dbReference type="ARBA" id="ARBA00022448"/>
    </source>
</evidence>
<evidence type="ECO:0000259" key="17">
    <source>
        <dbReference type="Pfam" id="PF22461"/>
    </source>
</evidence>
<dbReference type="GO" id="GO:0009279">
    <property type="term" value="C:cell outer membrane"/>
    <property type="evidence" value="ECO:0007669"/>
    <property type="project" value="UniProtKB-SubCell"/>
</dbReference>
<keyword evidence="11" id="KW-0472">Membrane</keyword>
<keyword evidence="10" id="KW-0626">Porin</keyword>
<name>A0A1T5I1X6_9GAMM</name>
<dbReference type="InterPro" id="IPR049712">
    <property type="entry name" value="Poly_export"/>
</dbReference>
<keyword evidence="12" id="KW-0564">Palmitate</keyword>
<evidence type="ECO:0000259" key="16">
    <source>
        <dbReference type="Pfam" id="PF18412"/>
    </source>
</evidence>
<dbReference type="GO" id="GO:0015159">
    <property type="term" value="F:polysaccharide transmembrane transporter activity"/>
    <property type="evidence" value="ECO:0007669"/>
    <property type="project" value="InterPro"/>
</dbReference>
<dbReference type="Pfam" id="PF18412">
    <property type="entry name" value="Wza_C"/>
    <property type="match status" value="1"/>
</dbReference>
<comment type="subcellular location">
    <subcellularLocation>
        <location evidence="1">Cell outer membrane</location>
        <topology evidence="1">Multi-pass membrane protein</topology>
    </subcellularLocation>
</comment>
<keyword evidence="5" id="KW-0762">Sugar transport</keyword>
<dbReference type="Pfam" id="PF02563">
    <property type="entry name" value="Poly_export"/>
    <property type="match status" value="1"/>
</dbReference>
<evidence type="ECO:0000256" key="5">
    <source>
        <dbReference type="ARBA" id="ARBA00022597"/>
    </source>
</evidence>
<organism evidence="18 19">
    <name type="scientific">Photobacterium piscicola</name>
    <dbReference type="NCBI Taxonomy" id="1378299"/>
    <lineage>
        <taxon>Bacteria</taxon>
        <taxon>Pseudomonadati</taxon>
        <taxon>Pseudomonadota</taxon>
        <taxon>Gammaproteobacteria</taxon>
        <taxon>Vibrionales</taxon>
        <taxon>Vibrionaceae</taxon>
        <taxon>Photobacterium</taxon>
    </lineage>
</organism>
<keyword evidence="3" id="KW-0813">Transport</keyword>
<keyword evidence="13" id="KW-0998">Cell outer membrane</keyword>
<reference evidence="18 19" key="1">
    <citation type="submission" date="2017-02" db="EMBL/GenBank/DDBJ databases">
        <authorList>
            <person name="Peterson S.W."/>
        </authorList>
    </citation>
    <scope>NUCLEOTIDE SEQUENCE [LARGE SCALE GENOMIC DNA]</scope>
    <source>
        <strain evidence="19">type strain: NCCB 100098</strain>
    </source>
</reference>
<dbReference type="InterPro" id="IPR003715">
    <property type="entry name" value="Poly_export_N"/>
</dbReference>
<dbReference type="Pfam" id="PF22461">
    <property type="entry name" value="SLBB_2"/>
    <property type="match status" value="2"/>
</dbReference>
<protein>
    <submittedName>
        <fullName evidence="18">Polysaccharide biosynthesis/export protein</fullName>
    </submittedName>
</protein>
<evidence type="ECO:0000256" key="7">
    <source>
        <dbReference type="ARBA" id="ARBA00022729"/>
    </source>
</evidence>
<evidence type="ECO:0000256" key="4">
    <source>
        <dbReference type="ARBA" id="ARBA00022452"/>
    </source>
</evidence>
<feature type="domain" description="Polysaccharide export protein N-terminal" evidence="15">
    <location>
        <begin position="79"/>
        <end position="163"/>
    </location>
</feature>
<keyword evidence="8" id="KW-0625">Polysaccharide transport</keyword>
<dbReference type="EMBL" id="FUZI01000004">
    <property type="protein sequence ID" value="SKC33063.1"/>
    <property type="molecule type" value="Genomic_DNA"/>
</dbReference>
<evidence type="ECO:0000256" key="2">
    <source>
        <dbReference type="ARBA" id="ARBA00009450"/>
    </source>
</evidence>
<dbReference type="Gene3D" id="1.20.5.70">
    <property type="match status" value="1"/>
</dbReference>
<evidence type="ECO:0000259" key="15">
    <source>
        <dbReference type="Pfam" id="PF02563"/>
    </source>
</evidence>
<keyword evidence="14" id="KW-0449">Lipoprotein</keyword>
<feature type="domain" description="SLBB" evidence="17">
    <location>
        <begin position="253"/>
        <end position="344"/>
    </location>
</feature>
<dbReference type="InterPro" id="IPR040716">
    <property type="entry name" value="Wza_C"/>
</dbReference>
<keyword evidence="4" id="KW-1134">Transmembrane beta strand</keyword>
<sequence length="380" mass="41650">MELSKKLLVTAVASVMLAGCSMPGSHLSLDGKHVTEVNPQQPTLDQQVNVFPLTVNNISQFKVAKVAAQVNVQLEQELADYEYHIGAGDILNITIWDHPELTIPAGSYRSASEAGNWVHADGTIFYPYIGKVQVAGKTVSQVRSDIAQRLAEYVEKPQVDVNVAAFRAQKAYVTGEVKNPAQQPITNVPLTLLDAINKSGGLATDADWRHVTLTRNGKDQTLSLYALMQRGDLTQNRLLRNGDIVHVPRNDAQKVFVLGEVKEPKLLKIDRAGMSLTEALSGVGGINELQADATGVFVIRTNPADLNKTPHVPAINLYQLNIKDATALVIGTEFELQPYDVVYVTAAPIARWNRVIQQLVPTISSFNQLSEGMNYYMNLK</sequence>
<keyword evidence="6" id="KW-0812">Transmembrane</keyword>
<gene>
    <name evidence="18" type="ORF">CZ809_02592</name>
</gene>
<dbReference type="PANTHER" id="PTHR33619:SF3">
    <property type="entry name" value="POLYSACCHARIDE EXPORT PROTEIN GFCE-RELATED"/>
    <property type="match status" value="1"/>
</dbReference>
<comment type="similarity">
    <text evidence="2">Belongs to the BexD/CtrA/VexA family.</text>
</comment>
<dbReference type="InterPro" id="IPR054765">
    <property type="entry name" value="SLBB_dom"/>
</dbReference>
<evidence type="ECO:0000313" key="18">
    <source>
        <dbReference type="EMBL" id="SKC33063.1"/>
    </source>
</evidence>
<dbReference type="GO" id="GO:0006811">
    <property type="term" value="P:monoatomic ion transport"/>
    <property type="evidence" value="ECO:0007669"/>
    <property type="project" value="UniProtKB-KW"/>
</dbReference>
<dbReference type="GO" id="GO:0046930">
    <property type="term" value="C:pore complex"/>
    <property type="evidence" value="ECO:0007669"/>
    <property type="project" value="UniProtKB-KW"/>
</dbReference>
<evidence type="ECO:0000256" key="14">
    <source>
        <dbReference type="ARBA" id="ARBA00023288"/>
    </source>
</evidence>
<evidence type="ECO:0000256" key="12">
    <source>
        <dbReference type="ARBA" id="ARBA00023139"/>
    </source>
</evidence>
<evidence type="ECO:0000256" key="10">
    <source>
        <dbReference type="ARBA" id="ARBA00023114"/>
    </source>
</evidence>
<evidence type="ECO:0000256" key="1">
    <source>
        <dbReference type="ARBA" id="ARBA00004571"/>
    </source>
</evidence>
<keyword evidence="7" id="KW-0732">Signal</keyword>
<dbReference type="PANTHER" id="PTHR33619">
    <property type="entry name" value="POLYSACCHARIDE EXPORT PROTEIN GFCE-RELATED"/>
    <property type="match status" value="1"/>
</dbReference>
<dbReference type="Gene3D" id="3.30.1950.10">
    <property type="entry name" value="wza like domain"/>
    <property type="match status" value="1"/>
</dbReference>
<evidence type="ECO:0000256" key="13">
    <source>
        <dbReference type="ARBA" id="ARBA00023237"/>
    </source>
</evidence>
<proteinExistence type="inferred from homology"/>
<keyword evidence="9" id="KW-0406">Ion transport</keyword>
<dbReference type="Proteomes" id="UP000189966">
    <property type="component" value="Unassembled WGS sequence"/>
</dbReference>
<dbReference type="RefSeq" id="WP_080158035.1">
    <property type="nucleotide sequence ID" value="NZ_FUZI01000004.1"/>
</dbReference>
<dbReference type="OrthoDB" id="9808421at2"/>
<evidence type="ECO:0000256" key="11">
    <source>
        <dbReference type="ARBA" id="ARBA00023136"/>
    </source>
</evidence>
<dbReference type="GO" id="GO:0015288">
    <property type="term" value="F:porin activity"/>
    <property type="evidence" value="ECO:0007669"/>
    <property type="project" value="UniProtKB-KW"/>
</dbReference>
<evidence type="ECO:0000256" key="8">
    <source>
        <dbReference type="ARBA" id="ARBA00023047"/>
    </source>
</evidence>
<accession>A0A1T5I1X6</accession>
<evidence type="ECO:0000256" key="9">
    <source>
        <dbReference type="ARBA" id="ARBA00023065"/>
    </source>
</evidence>
<evidence type="ECO:0000256" key="6">
    <source>
        <dbReference type="ARBA" id="ARBA00022692"/>
    </source>
</evidence>
<dbReference type="Gene3D" id="3.10.560.10">
    <property type="entry name" value="Outer membrane lipoprotein wza domain like"/>
    <property type="match status" value="2"/>
</dbReference>
<feature type="domain" description="SLBB" evidence="17">
    <location>
        <begin position="169"/>
        <end position="247"/>
    </location>
</feature>
<dbReference type="PROSITE" id="PS51257">
    <property type="entry name" value="PROKAR_LIPOPROTEIN"/>
    <property type="match status" value="1"/>
</dbReference>
<dbReference type="NCBIfam" id="NF011658">
    <property type="entry name" value="PRK15078.1"/>
    <property type="match status" value="1"/>
</dbReference>
<dbReference type="AlphaFoldDB" id="A0A1T5I1X6"/>
<feature type="domain" description="Outer-membrane lipoprotein Wza C-terminal" evidence="16">
    <location>
        <begin position="347"/>
        <end position="374"/>
    </location>
</feature>
<evidence type="ECO:0000313" key="19">
    <source>
        <dbReference type="Proteomes" id="UP000189966"/>
    </source>
</evidence>